<dbReference type="InterPro" id="IPR050795">
    <property type="entry name" value="Asn_Synthetase"/>
</dbReference>
<sequence>MCGIFAICHPKGCPSSAHFDVQKAQQMSIRQKHRGPDYRGVYQHPKNGNILCHERLAIMDLGCIQPIQGTREDHQVIHNGEIYNFRSLEKGELSEYKFTTTCDSEGSYWNKANVLGVDKDGRHFFSSEMKCIEDTCGESFLQAFPPGHYWTPEEAWFNTTSPAGTTMN</sequence>
<dbReference type="PANTHER" id="PTHR11772">
    <property type="entry name" value="ASPARAGINE SYNTHETASE"/>
    <property type="match status" value="1"/>
</dbReference>
<dbReference type="InterPro" id="IPR029055">
    <property type="entry name" value="Ntn_hydrolases_N"/>
</dbReference>
<keyword evidence="1" id="KW-0547">Nucleotide-binding</keyword>
<dbReference type="Proteomes" id="UP000887574">
    <property type="component" value="Unplaced"/>
</dbReference>
<proteinExistence type="predicted"/>
<dbReference type="AlphaFoldDB" id="A0A915CNJ6"/>
<dbReference type="GO" id="GO:0004066">
    <property type="term" value="F:asparagine synthase (glutamine-hydrolyzing) activity"/>
    <property type="evidence" value="ECO:0007669"/>
    <property type="project" value="TreeGrafter"/>
</dbReference>
<dbReference type="Gene3D" id="3.60.20.10">
    <property type="entry name" value="Glutamine Phosphoribosylpyrophosphate, subunit 1, domain 1"/>
    <property type="match status" value="1"/>
</dbReference>
<dbReference type="GO" id="GO:0005829">
    <property type="term" value="C:cytosol"/>
    <property type="evidence" value="ECO:0007669"/>
    <property type="project" value="TreeGrafter"/>
</dbReference>
<dbReference type="PROSITE" id="PS51278">
    <property type="entry name" value="GATASE_TYPE_2"/>
    <property type="match status" value="1"/>
</dbReference>
<keyword evidence="4" id="KW-1185">Reference proteome</keyword>
<accession>A0A915CNJ6</accession>
<dbReference type="Pfam" id="PF13522">
    <property type="entry name" value="GATase_6"/>
    <property type="match status" value="1"/>
</dbReference>
<reference evidence="5" key="1">
    <citation type="submission" date="2022-11" db="UniProtKB">
        <authorList>
            <consortium name="WormBaseParasite"/>
        </authorList>
    </citation>
    <scope>IDENTIFICATION</scope>
</reference>
<dbReference type="GO" id="GO:0005524">
    <property type="term" value="F:ATP binding"/>
    <property type="evidence" value="ECO:0007669"/>
    <property type="project" value="UniProtKB-KW"/>
</dbReference>
<dbReference type="WBParaSite" id="jg10893">
    <property type="protein sequence ID" value="jg10893"/>
    <property type="gene ID" value="jg10893"/>
</dbReference>
<name>A0A915CNJ6_9BILA</name>
<evidence type="ECO:0000259" key="3">
    <source>
        <dbReference type="PROSITE" id="PS51278"/>
    </source>
</evidence>
<evidence type="ECO:0000313" key="5">
    <source>
        <dbReference type="WBParaSite" id="jg10893"/>
    </source>
</evidence>
<evidence type="ECO:0000313" key="4">
    <source>
        <dbReference type="Proteomes" id="UP000887574"/>
    </source>
</evidence>
<organism evidence="4 5">
    <name type="scientific">Ditylenchus dipsaci</name>
    <dbReference type="NCBI Taxonomy" id="166011"/>
    <lineage>
        <taxon>Eukaryota</taxon>
        <taxon>Metazoa</taxon>
        <taxon>Ecdysozoa</taxon>
        <taxon>Nematoda</taxon>
        <taxon>Chromadorea</taxon>
        <taxon>Rhabditida</taxon>
        <taxon>Tylenchina</taxon>
        <taxon>Tylenchomorpha</taxon>
        <taxon>Sphaerularioidea</taxon>
        <taxon>Anguinidae</taxon>
        <taxon>Anguininae</taxon>
        <taxon>Ditylenchus</taxon>
    </lineage>
</organism>
<evidence type="ECO:0000256" key="2">
    <source>
        <dbReference type="ARBA" id="ARBA00022840"/>
    </source>
</evidence>
<dbReference type="PANTHER" id="PTHR11772:SF2">
    <property type="entry name" value="ASPARAGINE SYNTHETASE [GLUTAMINE-HYDROLYZING]"/>
    <property type="match status" value="1"/>
</dbReference>
<evidence type="ECO:0000256" key="1">
    <source>
        <dbReference type="ARBA" id="ARBA00022741"/>
    </source>
</evidence>
<dbReference type="InterPro" id="IPR017932">
    <property type="entry name" value="GATase_2_dom"/>
</dbReference>
<dbReference type="SUPFAM" id="SSF56235">
    <property type="entry name" value="N-terminal nucleophile aminohydrolases (Ntn hydrolases)"/>
    <property type="match status" value="1"/>
</dbReference>
<feature type="domain" description="Glutamine amidotransferase type-2" evidence="3">
    <location>
        <begin position="2"/>
        <end position="168"/>
    </location>
</feature>
<protein>
    <submittedName>
        <fullName evidence="5">Glutamine amidotransferase type-2 domain-containing protein</fullName>
    </submittedName>
</protein>
<keyword evidence="2" id="KW-0067">ATP-binding</keyword>
<dbReference type="GO" id="GO:0006529">
    <property type="term" value="P:asparagine biosynthetic process"/>
    <property type="evidence" value="ECO:0007669"/>
    <property type="project" value="TreeGrafter"/>
</dbReference>